<evidence type="ECO:0000256" key="1">
    <source>
        <dbReference type="SAM" id="MobiDB-lite"/>
    </source>
</evidence>
<gene>
    <name evidence="2" type="ORF">LECACI_7A007480</name>
</gene>
<accession>A0AAI8Z4J3</accession>
<feature type="region of interest" description="Disordered" evidence="1">
    <location>
        <begin position="1"/>
        <end position="203"/>
    </location>
</feature>
<comment type="caution">
    <text evidence="2">The sequence shown here is derived from an EMBL/GenBank/DDBJ whole genome shotgun (WGS) entry which is preliminary data.</text>
</comment>
<protein>
    <submittedName>
        <fullName evidence="2">Uncharacterized protein</fullName>
    </submittedName>
</protein>
<feature type="compositionally biased region" description="Polar residues" evidence="1">
    <location>
        <begin position="112"/>
        <end position="125"/>
    </location>
</feature>
<dbReference type="EMBL" id="CAVMBE010000062">
    <property type="protein sequence ID" value="CAK4032322.1"/>
    <property type="molecule type" value="Genomic_DNA"/>
</dbReference>
<dbReference type="Proteomes" id="UP001296104">
    <property type="component" value="Unassembled WGS sequence"/>
</dbReference>
<feature type="region of interest" description="Disordered" evidence="1">
    <location>
        <begin position="676"/>
        <end position="695"/>
    </location>
</feature>
<keyword evidence="3" id="KW-1185">Reference proteome</keyword>
<sequence>MASSDIHYDDDDDDFDGDSVFAAESDVDSNFADSPADGYFGGREHPQDLFVEDSSAETKASIASAEQPTSNNPSSVAHQTRQEASPPASPARSPVDMPSANADPPPDYEAAISSTSGTQRSSYDPPTSARGPNPCRQFISHGSVEAANSHRALPNNGDGMQWPSGNRGNPFFPGFPFGATGPPLGPFAPGGPSTHHLQSMSDPVRQISHSHEETGLLSNTRSQRGKRGHGCCSGWRKPTSICNIMLLLVLLGLVLLLMGGSNEASGDGGDNHSDEPHAKRPVLKPTPDQPSKPDVPSAPPLASCPYAHYSETATFDFPEIQNFSFVEFMESNHLSGGVRGTIAIQPARNKQDVDLRLSVTYALTSPWMVASSNYVQTEDTFILQTPNLQGNHQDYSSRPCMWVFARMEIRPGVAIHTWELNTGNLNIKVDDGLFNHTRSSQQPPYLQVTGSSTFNAVRGSAEFGYWSSRETVVEVIAGSITGTFALRDLLSLKTQAGAITVNVDPQKADPDRPRPAEFVATSKSGSIKTNFPTSGSIPEREYKTRVETSSSSVQGSYILGAVTSFRTHAGSIHADLLPFFDRREPSTTLHTETIAGSTRLNVLTPYGYPGEPWKAPSVHKSVSTSGSINVVYPGEWEGNIDCSSLSGSIHVEGRGVQVTRDEKLVPMRYVAAKKGTGQGKVELKSTSSSIRMRVG</sequence>
<name>A0AAI8Z4J3_9PEZI</name>
<feature type="compositionally biased region" description="Basic and acidic residues" evidence="1">
    <location>
        <begin position="269"/>
        <end position="278"/>
    </location>
</feature>
<reference evidence="2" key="1">
    <citation type="submission" date="2023-11" db="EMBL/GenBank/DDBJ databases">
        <authorList>
            <person name="Alioto T."/>
            <person name="Alioto T."/>
            <person name="Gomez Garrido J."/>
        </authorList>
    </citation>
    <scope>NUCLEOTIDE SEQUENCE</scope>
</reference>
<dbReference type="AlphaFoldDB" id="A0AAI8Z4J3"/>
<feature type="compositionally biased region" description="Low complexity" evidence="1">
    <location>
        <begin position="84"/>
        <end position="94"/>
    </location>
</feature>
<feature type="compositionally biased region" description="Acidic residues" evidence="1">
    <location>
        <begin position="8"/>
        <end position="17"/>
    </location>
</feature>
<proteinExistence type="predicted"/>
<evidence type="ECO:0000313" key="2">
    <source>
        <dbReference type="EMBL" id="CAK4032322.1"/>
    </source>
</evidence>
<evidence type="ECO:0000313" key="3">
    <source>
        <dbReference type="Proteomes" id="UP001296104"/>
    </source>
</evidence>
<feature type="compositionally biased region" description="Polar residues" evidence="1">
    <location>
        <begin position="684"/>
        <end position="695"/>
    </location>
</feature>
<organism evidence="2 3">
    <name type="scientific">Lecanosticta acicola</name>
    <dbReference type="NCBI Taxonomy" id="111012"/>
    <lineage>
        <taxon>Eukaryota</taxon>
        <taxon>Fungi</taxon>
        <taxon>Dikarya</taxon>
        <taxon>Ascomycota</taxon>
        <taxon>Pezizomycotina</taxon>
        <taxon>Dothideomycetes</taxon>
        <taxon>Dothideomycetidae</taxon>
        <taxon>Mycosphaerellales</taxon>
        <taxon>Mycosphaerellaceae</taxon>
        <taxon>Lecanosticta</taxon>
    </lineage>
</organism>
<feature type="compositionally biased region" description="Low complexity" evidence="1">
    <location>
        <begin position="165"/>
        <end position="182"/>
    </location>
</feature>
<feature type="compositionally biased region" description="Polar residues" evidence="1">
    <location>
        <begin position="64"/>
        <end position="83"/>
    </location>
</feature>
<feature type="region of interest" description="Disordered" evidence="1">
    <location>
        <begin position="264"/>
        <end position="299"/>
    </location>
</feature>